<evidence type="ECO:0000313" key="3">
    <source>
        <dbReference type="Proteomes" id="UP000053105"/>
    </source>
</evidence>
<protein>
    <submittedName>
        <fullName evidence="2">Uncharacterized protein</fullName>
    </submittedName>
</protein>
<proteinExistence type="predicted"/>
<feature type="transmembrane region" description="Helical" evidence="1">
    <location>
        <begin position="522"/>
        <end position="540"/>
    </location>
</feature>
<evidence type="ECO:0000256" key="1">
    <source>
        <dbReference type="SAM" id="Phobius"/>
    </source>
</evidence>
<dbReference type="AlphaFoldDB" id="A0A0M9A6W6"/>
<accession>A0A0M9A6W6</accession>
<keyword evidence="3" id="KW-1185">Reference proteome</keyword>
<sequence>MLVCSKIGNEQMVEQFCTALQRVKMSLDQRSSYDSSDLAGASRPITVFKTEAFPFTTSPQNLPYDFYSPFYRTLSVRVKRRDVGMSLSFDPSAQVVESLPPPLSLWHLIPFLDVCRSENREHNERGALSDDCDPEDYSPSCHNVLQICYVECHKRCDKVPAKVAEGVGVDQGPERHRGEYGFPGDGHLRGLGPSVPVAGHDPVPLLLADVPLRFRIVGEEPVEHDAPDQRQRAVNVEHRLPSEAAEYQAGAQDGDHGAERYPGVDDGNPHALLLEDDPLAHEDVHHWQVRGAQHAREEPHGQEQREHVSRYRHQQREDRVGQHADQQHIQRRKYNEDKIDDEELPNPIKLTSHPYFCLPVQKANGNSLNIHGYGISAEYPRTRSKQLKDHFGSLHSAIRIRNNRTTIKHVWQPKVEGYEYFETSKLDMEMHVDTTNRQVKLNGRCCDSLVTATVRPMNTHNLAIEEHQSQCPYGHWTRLESPLPRETSAFMTVDQNWTVPGGSNSKYNSWTKLVQSGSGENWILMALLAIGAGVSLHLSNEVKRVWGDLDENWILMALFAIGAVVSLHLSNEVKRVWGDLDENWILMALFAIGAVVSLHLSNEVKRVNAQLYLKKITLQRRRQSKMGIKLFPLDQKDSHFCYIYSYCNFRTRDVKKYKTIQNNDNLYIEKKVALIYFQINITTYKSKLLWSLKLESAAIQSSKCKFVKIQKILRTIWLHSQSVRDFGNSSASLQTSIKFQC</sequence>
<name>A0A0M9A6W6_9HYME</name>
<gene>
    <name evidence="2" type="ORF">WN51_10253</name>
</gene>
<keyword evidence="1" id="KW-0472">Membrane</keyword>
<reference evidence="2 3" key="1">
    <citation type="submission" date="2015-07" db="EMBL/GenBank/DDBJ databases">
        <title>The genome of Melipona quadrifasciata.</title>
        <authorList>
            <person name="Pan H."/>
            <person name="Kapheim K."/>
        </authorList>
    </citation>
    <scope>NUCLEOTIDE SEQUENCE [LARGE SCALE GENOMIC DNA]</scope>
    <source>
        <strain evidence="2">0111107301</strain>
        <tissue evidence="2">Whole body</tissue>
    </source>
</reference>
<feature type="transmembrane region" description="Helical" evidence="1">
    <location>
        <begin position="552"/>
        <end position="571"/>
    </location>
</feature>
<keyword evidence="1" id="KW-1133">Transmembrane helix</keyword>
<dbReference type="Proteomes" id="UP000053105">
    <property type="component" value="Unassembled WGS sequence"/>
</dbReference>
<feature type="transmembrane region" description="Helical" evidence="1">
    <location>
        <begin position="583"/>
        <end position="601"/>
    </location>
</feature>
<organism evidence="2 3">
    <name type="scientific">Melipona quadrifasciata</name>
    <dbReference type="NCBI Taxonomy" id="166423"/>
    <lineage>
        <taxon>Eukaryota</taxon>
        <taxon>Metazoa</taxon>
        <taxon>Ecdysozoa</taxon>
        <taxon>Arthropoda</taxon>
        <taxon>Hexapoda</taxon>
        <taxon>Insecta</taxon>
        <taxon>Pterygota</taxon>
        <taxon>Neoptera</taxon>
        <taxon>Endopterygota</taxon>
        <taxon>Hymenoptera</taxon>
        <taxon>Apocrita</taxon>
        <taxon>Aculeata</taxon>
        <taxon>Apoidea</taxon>
        <taxon>Anthophila</taxon>
        <taxon>Apidae</taxon>
        <taxon>Melipona</taxon>
    </lineage>
</organism>
<keyword evidence="1" id="KW-0812">Transmembrane</keyword>
<evidence type="ECO:0000313" key="2">
    <source>
        <dbReference type="EMBL" id="KOX77163.1"/>
    </source>
</evidence>
<dbReference type="EMBL" id="KQ435735">
    <property type="protein sequence ID" value="KOX77163.1"/>
    <property type="molecule type" value="Genomic_DNA"/>
</dbReference>